<evidence type="ECO:0008006" key="3">
    <source>
        <dbReference type="Google" id="ProtNLM"/>
    </source>
</evidence>
<protein>
    <recommendedName>
        <fullName evidence="3">Stage III sporulation protein AG</fullName>
    </recommendedName>
</protein>
<accession>A0ABR8U567</accession>
<dbReference type="Proteomes" id="UP000626786">
    <property type="component" value="Unassembled WGS sequence"/>
</dbReference>
<name>A0ABR8U567_9BACL</name>
<proteinExistence type="predicted"/>
<dbReference type="RefSeq" id="WP_191692823.1">
    <property type="nucleotide sequence ID" value="NZ_JACSQN010000001.1"/>
</dbReference>
<comment type="caution">
    <text evidence="1">The sequence shown here is derived from an EMBL/GenBank/DDBJ whole genome shotgun (WGS) entry which is preliminary data.</text>
</comment>
<keyword evidence="2" id="KW-1185">Reference proteome</keyword>
<reference evidence="1 2" key="1">
    <citation type="submission" date="2020-08" db="EMBL/GenBank/DDBJ databases">
        <title>A Genomic Blueprint of the Chicken Gut Microbiome.</title>
        <authorList>
            <person name="Gilroy R."/>
            <person name="Ravi A."/>
            <person name="Getino M."/>
            <person name="Pursley I."/>
            <person name="Horton D.L."/>
            <person name="Alikhan N.-F."/>
            <person name="Baker D."/>
            <person name="Gharbi K."/>
            <person name="Hall N."/>
            <person name="Watson M."/>
            <person name="Adriaenssens E.M."/>
            <person name="Foster-Nyarko E."/>
            <person name="Jarju S."/>
            <person name="Secka A."/>
            <person name="Antonio M."/>
            <person name="Oren A."/>
            <person name="Chaudhuri R."/>
            <person name="La Ragione R.M."/>
            <person name="Hildebrand F."/>
            <person name="Pallen M.J."/>
        </authorList>
    </citation>
    <scope>NUCLEOTIDE SEQUENCE [LARGE SCALE GENOMIC DNA]</scope>
    <source>
        <strain evidence="1 2">Sa2YVA2</strain>
    </source>
</reference>
<evidence type="ECO:0000313" key="2">
    <source>
        <dbReference type="Proteomes" id="UP000626786"/>
    </source>
</evidence>
<organism evidence="1 2">
    <name type="scientific">Sporosarcina quadrami</name>
    <dbReference type="NCBI Taxonomy" id="2762234"/>
    <lineage>
        <taxon>Bacteria</taxon>
        <taxon>Bacillati</taxon>
        <taxon>Bacillota</taxon>
        <taxon>Bacilli</taxon>
        <taxon>Bacillales</taxon>
        <taxon>Caryophanaceae</taxon>
        <taxon>Sporosarcina</taxon>
    </lineage>
</organism>
<dbReference type="EMBL" id="JACSQN010000001">
    <property type="protein sequence ID" value="MBD7983187.1"/>
    <property type="molecule type" value="Genomic_DNA"/>
</dbReference>
<gene>
    <name evidence="1" type="ORF">H9649_01230</name>
</gene>
<evidence type="ECO:0000313" key="1">
    <source>
        <dbReference type="EMBL" id="MBD7983187.1"/>
    </source>
</evidence>
<sequence>MQKPKKKLHILFIGTALAIFIIFINTALGSNGGEKKNGEESRNVATLEATLMKIEGIGEVVIYFHYDQVEAESPLANYFSISGGSTGKKNPLQGILVVAEGADNPRTKIELKRILSAVLQLPEHRIVIEKMRN</sequence>